<feature type="repeat" description="ANK" evidence="3">
    <location>
        <begin position="693"/>
        <end position="725"/>
    </location>
</feature>
<evidence type="ECO:0000256" key="2">
    <source>
        <dbReference type="ARBA" id="ARBA00023043"/>
    </source>
</evidence>
<dbReference type="GeneID" id="8440813"/>
<evidence type="ECO:0000259" key="4">
    <source>
        <dbReference type="Pfam" id="PF22939"/>
    </source>
</evidence>
<dbReference type="RefSeq" id="XP_002545098.1">
    <property type="nucleotide sequence ID" value="XM_002545052.1"/>
</dbReference>
<feature type="repeat" description="ANK" evidence="3">
    <location>
        <begin position="792"/>
        <end position="824"/>
    </location>
</feature>
<dbReference type="PANTHER" id="PTHR24123:SF33">
    <property type="entry name" value="PROTEIN HOS4"/>
    <property type="match status" value="1"/>
</dbReference>
<feature type="repeat" description="ANK" evidence="3">
    <location>
        <begin position="726"/>
        <end position="758"/>
    </location>
</feature>
<feature type="repeat" description="ANK" evidence="3">
    <location>
        <begin position="1028"/>
        <end position="1060"/>
    </location>
</feature>
<dbReference type="InterPro" id="IPR051165">
    <property type="entry name" value="Multifunctional_ANK_Repeat"/>
</dbReference>
<evidence type="ECO:0000256" key="1">
    <source>
        <dbReference type="ARBA" id="ARBA00022737"/>
    </source>
</evidence>
<keyword evidence="7" id="KW-1185">Reference proteome</keyword>
<dbReference type="Pfam" id="PF24883">
    <property type="entry name" value="NPHP3_N"/>
    <property type="match status" value="1"/>
</dbReference>
<protein>
    <submittedName>
        <fullName evidence="6">Uncharacterized protein</fullName>
    </submittedName>
</protein>
<dbReference type="InParanoid" id="C4JPX2"/>
<dbReference type="SMART" id="SM00248">
    <property type="entry name" value="ANK"/>
    <property type="match status" value="15"/>
</dbReference>
<organism evidence="6 7">
    <name type="scientific">Uncinocarpus reesii (strain UAMH 1704)</name>
    <dbReference type="NCBI Taxonomy" id="336963"/>
    <lineage>
        <taxon>Eukaryota</taxon>
        <taxon>Fungi</taxon>
        <taxon>Dikarya</taxon>
        <taxon>Ascomycota</taxon>
        <taxon>Pezizomycotina</taxon>
        <taxon>Eurotiomycetes</taxon>
        <taxon>Eurotiomycetidae</taxon>
        <taxon>Onygenales</taxon>
        <taxon>Onygenaceae</taxon>
        <taxon>Uncinocarpus</taxon>
    </lineage>
</organism>
<dbReference type="InterPro" id="IPR036770">
    <property type="entry name" value="Ankyrin_rpt-contain_sf"/>
</dbReference>
<dbReference type="OrthoDB" id="5416940at2759"/>
<dbReference type="InterPro" id="IPR002110">
    <property type="entry name" value="Ankyrin_rpt"/>
</dbReference>
<accession>C4JPX2</accession>
<evidence type="ECO:0000256" key="3">
    <source>
        <dbReference type="PROSITE-ProRule" id="PRU00023"/>
    </source>
</evidence>
<keyword evidence="2 3" id="KW-0040">ANK repeat</keyword>
<dbReference type="InterPro" id="IPR056884">
    <property type="entry name" value="NPHP3-like_N"/>
</dbReference>
<dbReference type="eggNOG" id="KOG4177">
    <property type="taxonomic scope" value="Eukaryota"/>
</dbReference>
<dbReference type="Pfam" id="PF22939">
    <property type="entry name" value="WHD_GPIID"/>
    <property type="match status" value="1"/>
</dbReference>
<feature type="repeat" description="ANK" evidence="3">
    <location>
        <begin position="630"/>
        <end position="662"/>
    </location>
</feature>
<dbReference type="AlphaFoldDB" id="C4JPX2"/>
<keyword evidence="1" id="KW-0677">Repeat</keyword>
<feature type="repeat" description="ANK" evidence="3">
    <location>
        <begin position="664"/>
        <end position="696"/>
    </location>
</feature>
<dbReference type="Pfam" id="PF12796">
    <property type="entry name" value="Ank_2"/>
    <property type="match status" value="5"/>
</dbReference>
<dbReference type="Gene3D" id="1.25.40.20">
    <property type="entry name" value="Ankyrin repeat-containing domain"/>
    <property type="match status" value="5"/>
</dbReference>
<dbReference type="KEGG" id="ure:UREG_04615"/>
<dbReference type="PANTHER" id="PTHR24123">
    <property type="entry name" value="ANKYRIN REPEAT-CONTAINING"/>
    <property type="match status" value="1"/>
</dbReference>
<feature type="domain" description="GPI inositol-deacylase winged helix" evidence="4">
    <location>
        <begin position="351"/>
        <end position="430"/>
    </location>
</feature>
<reference evidence="7" key="1">
    <citation type="journal article" date="2009" name="Genome Res.">
        <title>Comparative genomic analyses of the human fungal pathogens Coccidioides and their relatives.</title>
        <authorList>
            <person name="Sharpton T.J."/>
            <person name="Stajich J.E."/>
            <person name="Rounsley S.D."/>
            <person name="Gardner M.J."/>
            <person name="Wortman J.R."/>
            <person name="Jordar V.S."/>
            <person name="Maiti R."/>
            <person name="Kodira C.D."/>
            <person name="Neafsey D.E."/>
            <person name="Zeng Q."/>
            <person name="Hung C.-Y."/>
            <person name="McMahan C."/>
            <person name="Muszewska A."/>
            <person name="Grynberg M."/>
            <person name="Mandel M.A."/>
            <person name="Kellner E.M."/>
            <person name="Barker B.M."/>
            <person name="Galgiani J.N."/>
            <person name="Orbach M.J."/>
            <person name="Kirkland T.N."/>
            <person name="Cole G.T."/>
            <person name="Henn M.R."/>
            <person name="Birren B.W."/>
            <person name="Taylor J.W."/>
        </authorList>
    </citation>
    <scope>NUCLEOTIDE SEQUENCE [LARGE SCALE GENOMIC DNA]</scope>
    <source>
        <strain evidence="7">UAMH 1704</strain>
    </source>
</reference>
<dbReference type="InterPro" id="IPR027417">
    <property type="entry name" value="P-loop_NTPase"/>
</dbReference>
<sequence length="1092" mass="123390">MSFGFSISDFLTTLELANKIRKDFVGAPSQFKSISDEVRSLSIILQDLEINLSPQELNDQQQTRLQEISSSCRTLLDELKRTVEKYRELECTGGSLTQRTKRVWKQLRWEPDDVHRLNQRQEDQERCTILDWLTSSDYGPQQSGFLNRHQAGTGQWFLHSEAYQTWLQTAKQTLFCPGFPGAGKTILTAIVIDDITRQFHDDPNIGIAYLYCDFRRRNEQRFVDLLAGLLKQLVQERTPLPDIVRVLYSNHKKKRTRPSFDEISGAFRNISIAICCHDENFLGKSRGLQQVVKAKIVEATKGMFLLAHLHLSSLMRKTTEADLLDALERLPKGSEAYIKAYEDAMVRIEEQNVDGERLAKRVLMWIVCARQLLSTAELQHALAVAIGDSQLNTKRLPDLETMVSVCAGLVTIDEENSIIRLVHYTTQQYFDETRDKWFPDAQTDIMKICVTYLSFDIFERGPCQADEEFEERLESNKLYRYAAHNWGHHARQTSIVCQEIMDLLDCSPKVEASIQALTVMKRGPRDFGYSQKFPRQMAPIHLAAYFGIEELVKALLQEGAMVDATCVYGRTPLSWAAENGHTAIVQLLIEKNADVQAKDKYGRTPLSKAKDDWNTGIVKLLLDKGAGLEITRTPLSRAAENGHAAIIKLLLENGADFEANDKQYDRTPLLWAVQIGNENLVKMVLERGISLETSRTPLSWAAENGHETVVQLLLEKGANPDAKSDYGGTPLSYAARNGHETVVKLLLERRADVETKDDYGGTPLSDAVKNRYPAIVKLLLDYNAGLEERFEYGWTVLSYAAQVGDKTIVKLLLEKDANVHAKDDCGGTPVSWAAERNYEIIFKLLLEKCSAPETRYEYDGTSLSAALDAKQAALVRRVFNYEPTADLEEEEDNGGTQLSRTAKRELVALVKRLHDITFDPEREEAYRQMSLLIAAESEPVDQVKYLLERGDDIEMRDVDGWTPLLLAAWYGREAIVKLLIKEGAEIEVKERRFGWTPLICACAAEDESEAVVKLLLEANAKTDARDTDDRTPLIYAAVNGYEAVARQLLEAGANIEAKDKNGWTPLVHAAWYKCEAVFRLLCEMGAIINLKE</sequence>
<dbReference type="SUPFAM" id="SSF48403">
    <property type="entry name" value="Ankyrin repeat"/>
    <property type="match status" value="2"/>
</dbReference>
<feature type="repeat" description="ANK" evidence="3">
    <location>
        <begin position="535"/>
        <end position="567"/>
    </location>
</feature>
<feature type="domain" description="Nephrocystin 3-like N-terminal" evidence="5">
    <location>
        <begin position="152"/>
        <end position="262"/>
    </location>
</feature>
<feature type="repeat" description="ANK" evidence="3">
    <location>
        <begin position="568"/>
        <end position="600"/>
    </location>
</feature>
<gene>
    <name evidence="6" type="ORF">UREG_04615</name>
</gene>
<evidence type="ECO:0000313" key="6">
    <source>
        <dbReference type="EMBL" id="EEP79769.1"/>
    </source>
</evidence>
<dbReference type="STRING" id="336963.C4JPX2"/>
<dbReference type="PROSITE" id="PS50088">
    <property type="entry name" value="ANK_REPEAT"/>
    <property type="match status" value="11"/>
</dbReference>
<feature type="repeat" description="ANK" evidence="3">
    <location>
        <begin position="601"/>
        <end position="633"/>
    </location>
</feature>
<evidence type="ECO:0000259" key="5">
    <source>
        <dbReference type="Pfam" id="PF24883"/>
    </source>
</evidence>
<evidence type="ECO:0000313" key="7">
    <source>
        <dbReference type="Proteomes" id="UP000002058"/>
    </source>
</evidence>
<dbReference type="PRINTS" id="PR01415">
    <property type="entry name" value="ANKYRIN"/>
</dbReference>
<dbReference type="PROSITE" id="PS50297">
    <property type="entry name" value="ANK_REP_REGION"/>
    <property type="match status" value="10"/>
</dbReference>
<name>C4JPX2_UNCRE</name>
<dbReference type="InterPro" id="IPR054471">
    <property type="entry name" value="GPIID_WHD"/>
</dbReference>
<dbReference type="HOGENOM" id="CLU_000288_34_23_1"/>
<dbReference type="Gene3D" id="3.40.50.300">
    <property type="entry name" value="P-loop containing nucleotide triphosphate hydrolases"/>
    <property type="match status" value="1"/>
</dbReference>
<dbReference type="EMBL" id="CH476616">
    <property type="protein sequence ID" value="EEP79769.1"/>
    <property type="molecule type" value="Genomic_DNA"/>
</dbReference>
<proteinExistence type="predicted"/>
<dbReference type="Proteomes" id="UP000002058">
    <property type="component" value="Unassembled WGS sequence"/>
</dbReference>
<feature type="repeat" description="ANK" evidence="3">
    <location>
        <begin position="959"/>
        <end position="991"/>
    </location>
</feature>
<dbReference type="OMA" id="FVEWHEL"/>
<feature type="repeat" description="ANK" evidence="3">
    <location>
        <begin position="993"/>
        <end position="1027"/>
    </location>
</feature>
<dbReference type="VEuPathDB" id="FungiDB:UREG_04615"/>
<dbReference type="Pfam" id="PF13637">
    <property type="entry name" value="Ank_4"/>
    <property type="match status" value="1"/>
</dbReference>